<accession>A0A2T4UL94</accession>
<dbReference type="OrthoDB" id="241504at2"/>
<dbReference type="CDD" id="cd08283">
    <property type="entry name" value="FDH_like_1"/>
    <property type="match status" value="1"/>
</dbReference>
<feature type="domain" description="Alcohol dehydrogenase-like N-terminal" evidence="7">
    <location>
        <begin position="25"/>
        <end position="145"/>
    </location>
</feature>
<comment type="cofactor">
    <cofactor evidence="1 5">
        <name>Zn(2+)</name>
        <dbReference type="ChEBI" id="CHEBI:29105"/>
    </cofactor>
</comment>
<dbReference type="Pfam" id="PF00107">
    <property type="entry name" value="ADH_zinc_N"/>
    <property type="match status" value="1"/>
</dbReference>
<organism evidence="8 9">
    <name type="scientific">Paraconexibacter algicola</name>
    <dbReference type="NCBI Taxonomy" id="2133960"/>
    <lineage>
        <taxon>Bacteria</taxon>
        <taxon>Bacillati</taxon>
        <taxon>Actinomycetota</taxon>
        <taxon>Thermoleophilia</taxon>
        <taxon>Solirubrobacterales</taxon>
        <taxon>Paraconexibacteraceae</taxon>
        <taxon>Paraconexibacter</taxon>
    </lineage>
</organism>
<dbReference type="PROSITE" id="PS00059">
    <property type="entry name" value="ADH_ZINC"/>
    <property type="match status" value="1"/>
</dbReference>
<keyword evidence="4" id="KW-0560">Oxidoreductase</keyword>
<dbReference type="SUPFAM" id="SSF50129">
    <property type="entry name" value="GroES-like"/>
    <property type="match status" value="1"/>
</dbReference>
<keyword evidence="3 5" id="KW-0862">Zinc</keyword>
<dbReference type="InterPro" id="IPR036291">
    <property type="entry name" value="NAD(P)-bd_dom_sf"/>
</dbReference>
<evidence type="ECO:0000259" key="6">
    <source>
        <dbReference type="Pfam" id="PF00107"/>
    </source>
</evidence>
<dbReference type="PANTHER" id="PTHR42813:SF2">
    <property type="entry name" value="DEHYDROGENASE, ZINC-CONTAINING, PUTATIVE (AFU_ORTHOLOGUE AFUA_2G02810)-RELATED"/>
    <property type="match status" value="1"/>
</dbReference>
<dbReference type="GO" id="GO:0016491">
    <property type="term" value="F:oxidoreductase activity"/>
    <property type="evidence" value="ECO:0007669"/>
    <property type="project" value="UniProtKB-KW"/>
</dbReference>
<dbReference type="Gene3D" id="3.40.50.720">
    <property type="entry name" value="NAD(P)-binding Rossmann-like Domain"/>
    <property type="match status" value="1"/>
</dbReference>
<evidence type="ECO:0000256" key="2">
    <source>
        <dbReference type="ARBA" id="ARBA00022723"/>
    </source>
</evidence>
<gene>
    <name evidence="8" type="ORF">C7Y72_10195</name>
</gene>
<proteinExistence type="inferred from homology"/>
<evidence type="ECO:0000256" key="1">
    <source>
        <dbReference type="ARBA" id="ARBA00001947"/>
    </source>
</evidence>
<dbReference type="Proteomes" id="UP000240739">
    <property type="component" value="Unassembled WGS sequence"/>
</dbReference>
<dbReference type="Pfam" id="PF08240">
    <property type="entry name" value="ADH_N"/>
    <property type="match status" value="1"/>
</dbReference>
<dbReference type="Gene3D" id="3.90.180.10">
    <property type="entry name" value="Medium-chain alcohol dehydrogenases, catalytic domain"/>
    <property type="match status" value="1"/>
</dbReference>
<protein>
    <submittedName>
        <fullName evidence="8">Glutathione-dependent formaldehyde dehydrogenase</fullName>
    </submittedName>
</protein>
<dbReference type="InterPro" id="IPR013149">
    <property type="entry name" value="ADH-like_C"/>
</dbReference>
<keyword evidence="9" id="KW-1185">Reference proteome</keyword>
<evidence type="ECO:0000313" key="8">
    <source>
        <dbReference type="EMBL" id="PTL59990.1"/>
    </source>
</evidence>
<evidence type="ECO:0000313" key="9">
    <source>
        <dbReference type="Proteomes" id="UP000240739"/>
    </source>
</evidence>
<dbReference type="RefSeq" id="WP_107568634.1">
    <property type="nucleotide sequence ID" value="NZ_PYYB01000001.1"/>
</dbReference>
<dbReference type="GO" id="GO:0008270">
    <property type="term" value="F:zinc ion binding"/>
    <property type="evidence" value="ECO:0007669"/>
    <property type="project" value="InterPro"/>
</dbReference>
<feature type="domain" description="Alcohol dehydrogenase-like C-terminal" evidence="6">
    <location>
        <begin position="189"/>
        <end position="258"/>
    </location>
</feature>
<dbReference type="InterPro" id="IPR013154">
    <property type="entry name" value="ADH-like_N"/>
</dbReference>
<dbReference type="EMBL" id="PYYB01000001">
    <property type="protein sequence ID" value="PTL59990.1"/>
    <property type="molecule type" value="Genomic_DNA"/>
</dbReference>
<keyword evidence="2 5" id="KW-0479">Metal-binding</keyword>
<evidence type="ECO:0000256" key="5">
    <source>
        <dbReference type="RuleBase" id="RU361277"/>
    </source>
</evidence>
<reference evidence="8 9" key="1">
    <citation type="submission" date="2018-03" db="EMBL/GenBank/DDBJ databases">
        <title>Aquarubrobacter algicola gen. nov., sp. nov., a novel actinobacterium isolated from shallow eutrophic lake during the end of cyanobacterial harmful algal blooms.</title>
        <authorList>
            <person name="Chun S.J."/>
        </authorList>
    </citation>
    <scope>NUCLEOTIDE SEQUENCE [LARGE SCALE GENOMIC DNA]</scope>
    <source>
        <strain evidence="8 9">Seoho-28</strain>
    </source>
</reference>
<dbReference type="PANTHER" id="PTHR42813">
    <property type="entry name" value="ZINC-TYPE ALCOHOL DEHYDROGENASE-LIKE"/>
    <property type="match status" value="1"/>
</dbReference>
<evidence type="ECO:0000256" key="4">
    <source>
        <dbReference type="ARBA" id="ARBA00023002"/>
    </source>
</evidence>
<sequence length="394" mass="42188">MRALTWHDRRDVRVDTVPDPTIEHPTDAIIEVTSSGLCGSDLHLYEVLGPFLQPGDILGHEPMGIVREVGSEVTHIAPGDRVVVPFNISCGHCLMCDDGLQTQCETTQNHDQGTGADLFGYTKLYGQVAGGQAEFLRVPQAHYGPVKVPDGPPDDRFLFLSDVLPTAWQAVEYADVPDGGTVAVIGLGPIGEMATRIAQHRGYDVLGLDLVEDRLRRSAGHGVRTIDISEHDGDLADAVREVTGGRGPDSVVDAVGMEAHGSPVGKAAHTLAGLLPDRIAEKVMETAGTDRTAALHAAIDIVRRGGTVSLSGVYGGMATPIPLLQAFDKQLTLRMGQANVKRWMDDLLPLVCDDADPLGTESFATHRVPLEEAPAAYETFQKKEDGAFKIVFAP</sequence>
<comment type="similarity">
    <text evidence="5">Belongs to the zinc-containing alcohol dehydrogenase family.</text>
</comment>
<dbReference type="InterPro" id="IPR011032">
    <property type="entry name" value="GroES-like_sf"/>
</dbReference>
<dbReference type="InterPro" id="IPR002328">
    <property type="entry name" value="ADH_Zn_CS"/>
</dbReference>
<dbReference type="AlphaFoldDB" id="A0A2T4UL94"/>
<evidence type="ECO:0000259" key="7">
    <source>
        <dbReference type="Pfam" id="PF08240"/>
    </source>
</evidence>
<evidence type="ECO:0000256" key="3">
    <source>
        <dbReference type="ARBA" id="ARBA00022833"/>
    </source>
</evidence>
<comment type="caution">
    <text evidence="8">The sequence shown here is derived from an EMBL/GenBank/DDBJ whole genome shotgun (WGS) entry which is preliminary data.</text>
</comment>
<name>A0A2T4UL94_9ACTN</name>
<dbReference type="SUPFAM" id="SSF51735">
    <property type="entry name" value="NAD(P)-binding Rossmann-fold domains"/>
    <property type="match status" value="1"/>
</dbReference>